<keyword evidence="2" id="KW-0805">Transcription regulation</keyword>
<keyword evidence="3" id="KW-0238">DNA-binding</keyword>
<dbReference type="InterPro" id="IPR000847">
    <property type="entry name" value="LysR_HTH_N"/>
</dbReference>
<keyword evidence="4" id="KW-0804">Transcription</keyword>
<dbReference type="Gene3D" id="1.10.10.10">
    <property type="entry name" value="Winged helix-like DNA-binding domain superfamily/Winged helix DNA-binding domain"/>
    <property type="match status" value="1"/>
</dbReference>
<dbReference type="GO" id="GO:0003700">
    <property type="term" value="F:DNA-binding transcription factor activity"/>
    <property type="evidence" value="ECO:0007669"/>
    <property type="project" value="InterPro"/>
</dbReference>
<dbReference type="CDD" id="cd05466">
    <property type="entry name" value="PBP2_LTTR_substrate"/>
    <property type="match status" value="1"/>
</dbReference>
<sequence>MRGVALGSGMAHLNLAHLRTFLAVVRTGGVRKAAVSLNLTQPAVTARIRNLEDTLQGTLFDRDAGGMTLTRRGERLLLYAEKFERLQEMIEKDVIDPKGLERHLRIGVSETIAQCWLPDLIARLHRKFPKLQIEFNVDISLDLRERLLGREIDLAILLGPISEYTVDNIDLPGFDLAWYVAAEAPIEEDPATYLNRPVLTYSRNTRPYRELRELLFEHVGPDVSIFPSSSLSACFRLVEADLGIAALPRALGAEYVAAGRIRQFDPGWVPPPLRFTASWVAEPRSHVVEFAARAAREVAQEYRANLGDK</sequence>
<accession>A0A0L6CRX7</accession>
<dbReference type="GO" id="GO:0003677">
    <property type="term" value="F:DNA binding"/>
    <property type="evidence" value="ECO:0007669"/>
    <property type="project" value="UniProtKB-KW"/>
</dbReference>
<keyword evidence="7" id="KW-1185">Reference proteome</keyword>
<evidence type="ECO:0000256" key="1">
    <source>
        <dbReference type="ARBA" id="ARBA00009437"/>
    </source>
</evidence>
<comment type="similarity">
    <text evidence="1">Belongs to the LysR transcriptional regulatory family.</text>
</comment>
<dbReference type="Pfam" id="PF00126">
    <property type="entry name" value="HTH_1"/>
    <property type="match status" value="1"/>
</dbReference>
<dbReference type="SUPFAM" id="SSF53850">
    <property type="entry name" value="Periplasmic binding protein-like II"/>
    <property type="match status" value="1"/>
</dbReference>
<proteinExistence type="inferred from homology"/>
<organism evidence="6 7">
    <name type="scientific">Roseovarius tolerans</name>
    <dbReference type="NCBI Taxonomy" id="74031"/>
    <lineage>
        <taxon>Bacteria</taxon>
        <taxon>Pseudomonadati</taxon>
        <taxon>Pseudomonadota</taxon>
        <taxon>Alphaproteobacteria</taxon>
        <taxon>Rhodobacterales</taxon>
        <taxon>Roseobacteraceae</taxon>
        <taxon>Roseovarius</taxon>
    </lineage>
</organism>
<dbReference type="Proteomes" id="UP000037046">
    <property type="component" value="Unassembled WGS sequence"/>
</dbReference>
<protein>
    <submittedName>
        <fullName evidence="6">HTH-type transcriptional regulator YofA</fullName>
    </submittedName>
</protein>
<dbReference type="PATRIC" id="fig|74031.6.peg.3061"/>
<dbReference type="PANTHER" id="PTHR30579">
    <property type="entry name" value="TRANSCRIPTIONAL REGULATOR"/>
    <property type="match status" value="1"/>
</dbReference>
<reference evidence="7" key="1">
    <citation type="submission" date="2015-07" db="EMBL/GenBank/DDBJ databases">
        <title>Draft Genome Sequence of Roseovarius tolerans EL-164, a producer of N-Acylated Alanine Methyl Esters (NAMEs).</title>
        <authorList>
            <person name="Voget S."/>
            <person name="Bruns H."/>
            <person name="Wagner-Doebler I."/>
            <person name="Schulz S."/>
            <person name="Daniel R."/>
        </authorList>
    </citation>
    <scope>NUCLEOTIDE SEQUENCE [LARGE SCALE GENOMIC DNA]</scope>
    <source>
        <strain evidence="7">EL-164</strain>
    </source>
</reference>
<evidence type="ECO:0000313" key="7">
    <source>
        <dbReference type="Proteomes" id="UP000037046"/>
    </source>
</evidence>
<dbReference type="Gene3D" id="3.40.190.290">
    <property type="match status" value="1"/>
</dbReference>
<evidence type="ECO:0000256" key="3">
    <source>
        <dbReference type="ARBA" id="ARBA00023125"/>
    </source>
</evidence>
<evidence type="ECO:0000259" key="5">
    <source>
        <dbReference type="PROSITE" id="PS50931"/>
    </source>
</evidence>
<dbReference type="AlphaFoldDB" id="A0A0L6CRX7"/>
<dbReference type="Pfam" id="PF03466">
    <property type="entry name" value="LysR_substrate"/>
    <property type="match status" value="1"/>
</dbReference>
<gene>
    <name evidence="6" type="primary">yofA</name>
    <name evidence="6" type="ORF">ROTO_30020</name>
</gene>
<dbReference type="STRING" id="74031.SAMN04488077_106130"/>
<dbReference type="PROSITE" id="PS50931">
    <property type="entry name" value="HTH_LYSR"/>
    <property type="match status" value="1"/>
</dbReference>
<dbReference type="SUPFAM" id="SSF46785">
    <property type="entry name" value="Winged helix' DNA-binding domain"/>
    <property type="match status" value="1"/>
</dbReference>
<evidence type="ECO:0000313" key="6">
    <source>
        <dbReference type="EMBL" id="KNX40446.1"/>
    </source>
</evidence>
<dbReference type="InterPro" id="IPR036388">
    <property type="entry name" value="WH-like_DNA-bd_sf"/>
</dbReference>
<name>A0A0L6CRX7_9RHOB</name>
<dbReference type="PANTHER" id="PTHR30579:SF3">
    <property type="entry name" value="TRANSCRIPTIONAL REGULATORY PROTEIN"/>
    <property type="match status" value="1"/>
</dbReference>
<comment type="caution">
    <text evidence="6">The sequence shown here is derived from an EMBL/GenBank/DDBJ whole genome shotgun (WGS) entry which is preliminary data.</text>
</comment>
<dbReference type="InterPro" id="IPR036390">
    <property type="entry name" value="WH_DNA-bd_sf"/>
</dbReference>
<dbReference type="EMBL" id="LGVV01000052">
    <property type="protein sequence ID" value="KNX40446.1"/>
    <property type="molecule type" value="Genomic_DNA"/>
</dbReference>
<evidence type="ECO:0000256" key="4">
    <source>
        <dbReference type="ARBA" id="ARBA00023163"/>
    </source>
</evidence>
<evidence type="ECO:0000256" key="2">
    <source>
        <dbReference type="ARBA" id="ARBA00023015"/>
    </source>
</evidence>
<dbReference type="PRINTS" id="PR00039">
    <property type="entry name" value="HTHLYSR"/>
</dbReference>
<dbReference type="InterPro" id="IPR005119">
    <property type="entry name" value="LysR_subst-bd"/>
</dbReference>
<dbReference type="InterPro" id="IPR050176">
    <property type="entry name" value="LTTR"/>
</dbReference>
<feature type="domain" description="HTH lysR-type" evidence="5">
    <location>
        <begin position="13"/>
        <end position="70"/>
    </location>
</feature>